<evidence type="ECO:0000256" key="1">
    <source>
        <dbReference type="SAM" id="MobiDB-lite"/>
    </source>
</evidence>
<gene>
    <name evidence="3" type="ORF">PUN28_009089</name>
</gene>
<sequence>MSHLGLRRRSPGCRFLKLLFPKLLSLFPLLLNLPPPPPPPPSRLPNRPPPPRAPPPPPPPPPRLSERSRSPYALYQTNKIPFNVS</sequence>
<evidence type="ECO:0000256" key="2">
    <source>
        <dbReference type="SAM" id="SignalP"/>
    </source>
</evidence>
<protein>
    <submittedName>
        <fullName evidence="3">Uncharacterized protein</fullName>
    </submittedName>
</protein>
<proteinExistence type="predicted"/>
<evidence type="ECO:0000313" key="3">
    <source>
        <dbReference type="EMBL" id="KAL0118179.1"/>
    </source>
</evidence>
<organism evidence="3 4">
    <name type="scientific">Cardiocondyla obscurior</name>
    <dbReference type="NCBI Taxonomy" id="286306"/>
    <lineage>
        <taxon>Eukaryota</taxon>
        <taxon>Metazoa</taxon>
        <taxon>Ecdysozoa</taxon>
        <taxon>Arthropoda</taxon>
        <taxon>Hexapoda</taxon>
        <taxon>Insecta</taxon>
        <taxon>Pterygota</taxon>
        <taxon>Neoptera</taxon>
        <taxon>Endopterygota</taxon>
        <taxon>Hymenoptera</taxon>
        <taxon>Apocrita</taxon>
        <taxon>Aculeata</taxon>
        <taxon>Formicoidea</taxon>
        <taxon>Formicidae</taxon>
        <taxon>Myrmicinae</taxon>
        <taxon>Cardiocondyla</taxon>
    </lineage>
</organism>
<dbReference type="EMBL" id="JADYXP020000008">
    <property type="protein sequence ID" value="KAL0118179.1"/>
    <property type="molecule type" value="Genomic_DNA"/>
</dbReference>
<feature type="region of interest" description="Disordered" evidence="1">
    <location>
        <begin position="32"/>
        <end position="85"/>
    </location>
</feature>
<feature type="chain" id="PRO_5043486657" evidence="2">
    <location>
        <begin position="33"/>
        <end position="85"/>
    </location>
</feature>
<keyword evidence="4" id="KW-1185">Reference proteome</keyword>
<evidence type="ECO:0000313" key="4">
    <source>
        <dbReference type="Proteomes" id="UP001430953"/>
    </source>
</evidence>
<reference evidence="3 4" key="1">
    <citation type="submission" date="2023-03" db="EMBL/GenBank/DDBJ databases">
        <title>High recombination rates correlate with genetic variation in Cardiocondyla obscurior ants.</title>
        <authorList>
            <person name="Errbii M."/>
        </authorList>
    </citation>
    <scope>NUCLEOTIDE SEQUENCE [LARGE SCALE GENOMIC DNA]</scope>
    <source>
        <strain evidence="3">Alpha-2009</strain>
        <tissue evidence="3">Whole body</tissue>
    </source>
</reference>
<name>A0AAW2FQE8_9HYME</name>
<feature type="signal peptide" evidence="2">
    <location>
        <begin position="1"/>
        <end position="32"/>
    </location>
</feature>
<feature type="compositionally biased region" description="Polar residues" evidence="1">
    <location>
        <begin position="75"/>
        <end position="85"/>
    </location>
</feature>
<keyword evidence="2" id="KW-0732">Signal</keyword>
<accession>A0AAW2FQE8</accession>
<dbReference type="AlphaFoldDB" id="A0AAW2FQE8"/>
<feature type="compositionally biased region" description="Pro residues" evidence="1">
    <location>
        <begin position="33"/>
        <end position="63"/>
    </location>
</feature>
<dbReference type="Proteomes" id="UP001430953">
    <property type="component" value="Unassembled WGS sequence"/>
</dbReference>
<comment type="caution">
    <text evidence="3">The sequence shown here is derived from an EMBL/GenBank/DDBJ whole genome shotgun (WGS) entry which is preliminary data.</text>
</comment>